<dbReference type="Pfam" id="PF00440">
    <property type="entry name" value="TetR_N"/>
    <property type="match status" value="1"/>
</dbReference>
<accession>A0ABT1Y7T2</accession>
<dbReference type="InterPro" id="IPR050624">
    <property type="entry name" value="HTH-type_Tx_Regulator"/>
</dbReference>
<dbReference type="InterPro" id="IPR009057">
    <property type="entry name" value="Homeodomain-like_sf"/>
</dbReference>
<feature type="domain" description="HTH tetR-type" evidence="3">
    <location>
        <begin position="6"/>
        <end position="66"/>
    </location>
</feature>
<keyword evidence="1 2" id="KW-0238">DNA-binding</keyword>
<evidence type="ECO:0000313" key="5">
    <source>
        <dbReference type="Proteomes" id="UP001524944"/>
    </source>
</evidence>
<evidence type="ECO:0000256" key="1">
    <source>
        <dbReference type="ARBA" id="ARBA00023125"/>
    </source>
</evidence>
<dbReference type="Proteomes" id="UP001524944">
    <property type="component" value="Unassembled WGS sequence"/>
</dbReference>
<dbReference type="PANTHER" id="PTHR43479">
    <property type="entry name" value="ACREF/ENVCD OPERON REPRESSOR-RELATED"/>
    <property type="match status" value="1"/>
</dbReference>
<dbReference type="Pfam" id="PF14278">
    <property type="entry name" value="TetR_C_8"/>
    <property type="match status" value="1"/>
</dbReference>
<dbReference type="RefSeq" id="WP_157677419.1">
    <property type="nucleotide sequence ID" value="NZ_CP022121.1"/>
</dbReference>
<sequence>MINQTDDTYHALINSFKELLLKISFEKITIKKITDGAGVIRPTFYNYFRDKYAIFEEILDDELFDSMYKLVDLKMLDEAVAMLFNYFDQNKAFYHQAFKVSGQNSFSKIFHTRVEELFLYILELFPLKEKDSVIALSRHGIAHYYTIGIIDIIKNWCDYSDDDLVVEDVIKAYQYIVSHALTDIFDMEDN</sequence>
<organism evidence="4 5">
    <name type="scientific">Dehalobacterium formicoaceticum</name>
    <dbReference type="NCBI Taxonomy" id="51515"/>
    <lineage>
        <taxon>Bacteria</taxon>
        <taxon>Bacillati</taxon>
        <taxon>Bacillota</taxon>
        <taxon>Clostridia</taxon>
        <taxon>Eubacteriales</taxon>
        <taxon>Peptococcaceae</taxon>
        <taxon>Dehalobacterium</taxon>
    </lineage>
</organism>
<evidence type="ECO:0000259" key="3">
    <source>
        <dbReference type="PROSITE" id="PS50977"/>
    </source>
</evidence>
<dbReference type="EMBL" id="JANPWE010000014">
    <property type="protein sequence ID" value="MCR6546945.1"/>
    <property type="molecule type" value="Genomic_DNA"/>
</dbReference>
<evidence type="ECO:0000256" key="2">
    <source>
        <dbReference type="PROSITE-ProRule" id="PRU00335"/>
    </source>
</evidence>
<keyword evidence="5" id="KW-1185">Reference proteome</keyword>
<dbReference type="InterPro" id="IPR001647">
    <property type="entry name" value="HTH_TetR"/>
</dbReference>
<dbReference type="SUPFAM" id="SSF46689">
    <property type="entry name" value="Homeodomain-like"/>
    <property type="match status" value="1"/>
</dbReference>
<feature type="DNA-binding region" description="H-T-H motif" evidence="2">
    <location>
        <begin position="29"/>
        <end position="48"/>
    </location>
</feature>
<protein>
    <submittedName>
        <fullName evidence="4">TetR/AcrR family transcriptional regulator</fullName>
    </submittedName>
</protein>
<proteinExistence type="predicted"/>
<gene>
    <name evidence="4" type="ORF">NVS47_15745</name>
</gene>
<reference evidence="4 5" key="1">
    <citation type="submission" date="2022-08" db="EMBL/GenBank/DDBJ databases">
        <title>Proteogenomics of the novel Dehalobacterium formicoaceticum strain EZ94 highlights a key role of methyltransferases during anaerobic dichloromethane degradation.</title>
        <authorList>
            <person name="Wasmund K."/>
        </authorList>
    </citation>
    <scope>NUCLEOTIDE SEQUENCE [LARGE SCALE GENOMIC DNA]</scope>
    <source>
        <strain evidence="4 5">EZ94</strain>
    </source>
</reference>
<evidence type="ECO:0000313" key="4">
    <source>
        <dbReference type="EMBL" id="MCR6546945.1"/>
    </source>
</evidence>
<comment type="caution">
    <text evidence="4">The sequence shown here is derived from an EMBL/GenBank/DDBJ whole genome shotgun (WGS) entry which is preliminary data.</text>
</comment>
<dbReference type="PROSITE" id="PS50977">
    <property type="entry name" value="HTH_TETR_2"/>
    <property type="match status" value="1"/>
</dbReference>
<name>A0ABT1Y7T2_9FIRM</name>
<dbReference type="Gene3D" id="1.10.357.10">
    <property type="entry name" value="Tetracycline Repressor, domain 2"/>
    <property type="match status" value="1"/>
</dbReference>
<dbReference type="InterPro" id="IPR039532">
    <property type="entry name" value="TetR_C_Firmicutes"/>
</dbReference>
<dbReference type="PANTHER" id="PTHR43479:SF7">
    <property type="entry name" value="TETR-FAMILY TRANSCRIPTIONAL REGULATOR"/>
    <property type="match status" value="1"/>
</dbReference>